<keyword evidence="1" id="KW-0472">Membrane</keyword>
<evidence type="ECO:0000256" key="1">
    <source>
        <dbReference type="SAM" id="Phobius"/>
    </source>
</evidence>
<name>A0A8S5T7E7_9CAUD</name>
<keyword evidence="1" id="KW-0812">Transmembrane</keyword>
<dbReference type="EMBL" id="BK032759">
    <property type="protein sequence ID" value="DAF58895.1"/>
    <property type="molecule type" value="Genomic_DNA"/>
</dbReference>
<dbReference type="PROSITE" id="PS51257">
    <property type="entry name" value="PROKAR_LIPOPROTEIN"/>
    <property type="match status" value="1"/>
</dbReference>
<sequence>MKEFVNTLLFYTGMIGMSCLILKMKVLVRIKFFQNFLKY</sequence>
<evidence type="ECO:0000313" key="2">
    <source>
        <dbReference type="EMBL" id="DAF58895.1"/>
    </source>
</evidence>
<keyword evidence="1" id="KW-1133">Transmembrane helix</keyword>
<feature type="transmembrane region" description="Helical" evidence="1">
    <location>
        <begin position="6"/>
        <end position="28"/>
    </location>
</feature>
<reference evidence="2" key="1">
    <citation type="journal article" date="2021" name="Proc. Natl. Acad. Sci. U.S.A.">
        <title>A Catalog of Tens of Thousands of Viruses from Human Metagenomes Reveals Hidden Associations with Chronic Diseases.</title>
        <authorList>
            <person name="Tisza M.J."/>
            <person name="Buck C.B."/>
        </authorList>
    </citation>
    <scope>NUCLEOTIDE SEQUENCE</scope>
    <source>
        <strain evidence="2">CtxMM9</strain>
    </source>
</reference>
<proteinExistence type="predicted"/>
<organism evidence="2">
    <name type="scientific">Siphoviridae sp. ctxMM9</name>
    <dbReference type="NCBI Taxonomy" id="2827973"/>
    <lineage>
        <taxon>Viruses</taxon>
        <taxon>Duplodnaviria</taxon>
        <taxon>Heunggongvirae</taxon>
        <taxon>Uroviricota</taxon>
        <taxon>Caudoviricetes</taxon>
    </lineage>
</organism>
<accession>A0A8S5T7E7</accession>
<protein>
    <submittedName>
        <fullName evidence="2">Uncharacterized protein</fullName>
    </submittedName>
</protein>